<accession>A0A1M6IE66</accession>
<proteinExistence type="predicted"/>
<gene>
    <name evidence="1" type="ORF">SAMN05444373_10425</name>
</gene>
<keyword evidence="2" id="KW-1185">Reference proteome</keyword>
<dbReference type="EMBL" id="FQZP01000042">
    <property type="protein sequence ID" value="SHJ32740.1"/>
    <property type="molecule type" value="Genomic_DNA"/>
</dbReference>
<protein>
    <submittedName>
        <fullName evidence="1">Uncharacterized protein</fullName>
    </submittedName>
</protein>
<dbReference type="AlphaFoldDB" id="A0A1M6IE66"/>
<reference evidence="1 2" key="1">
    <citation type="submission" date="2016-11" db="EMBL/GenBank/DDBJ databases">
        <authorList>
            <person name="Varghese N."/>
            <person name="Submissions S."/>
        </authorList>
    </citation>
    <scope>NUCLEOTIDE SEQUENCE [LARGE SCALE GENOMIC DNA]</scope>
    <source>
        <strain evidence="1 2">DSM 19027</strain>
    </source>
</reference>
<name>A0A1M6IE66_9FIRM</name>
<sequence length="87" mass="9857">MLFPNGVRIDLTIDFRKYVHNGEPAVILPDKDNGKGFLPASCLSASVVGLRNCNKCFAFFRKHMVNDIIDDHRAYRLAYDSQRSCGH</sequence>
<organism evidence="1 2">
    <name type="scientific">Thermoclostridium caenicola</name>
    <dbReference type="NCBI Taxonomy" id="659425"/>
    <lineage>
        <taxon>Bacteria</taxon>
        <taxon>Bacillati</taxon>
        <taxon>Bacillota</taxon>
        <taxon>Clostridia</taxon>
        <taxon>Eubacteriales</taxon>
        <taxon>Oscillospiraceae</taxon>
        <taxon>Thermoclostridium</taxon>
    </lineage>
</organism>
<dbReference type="Proteomes" id="UP000324781">
    <property type="component" value="Unassembled WGS sequence"/>
</dbReference>
<evidence type="ECO:0000313" key="1">
    <source>
        <dbReference type="EMBL" id="SHJ32740.1"/>
    </source>
</evidence>
<evidence type="ECO:0000313" key="2">
    <source>
        <dbReference type="Proteomes" id="UP000324781"/>
    </source>
</evidence>